<protein>
    <submittedName>
        <fullName evidence="3">Acyltransferase family</fullName>
    </submittedName>
</protein>
<dbReference type="InterPro" id="IPR050879">
    <property type="entry name" value="Acyltransferase_3"/>
</dbReference>
<dbReference type="GO" id="GO:0000271">
    <property type="term" value="P:polysaccharide biosynthetic process"/>
    <property type="evidence" value="ECO:0007669"/>
    <property type="project" value="TreeGrafter"/>
</dbReference>
<keyword evidence="4" id="KW-1185">Reference proteome</keyword>
<keyword evidence="1" id="KW-0472">Membrane</keyword>
<keyword evidence="3" id="KW-0808">Transferase</keyword>
<keyword evidence="1" id="KW-1133">Transmembrane helix</keyword>
<dbReference type="EMBL" id="CYHG01000005">
    <property type="protein sequence ID" value="CUB04057.1"/>
    <property type="molecule type" value="Genomic_DNA"/>
</dbReference>
<name>A0A0K6IL51_9GAMM</name>
<organism evidence="3 4">
    <name type="scientific">Marinomonas fungiae</name>
    <dbReference type="NCBI Taxonomy" id="1137284"/>
    <lineage>
        <taxon>Bacteria</taxon>
        <taxon>Pseudomonadati</taxon>
        <taxon>Pseudomonadota</taxon>
        <taxon>Gammaproteobacteria</taxon>
        <taxon>Oceanospirillales</taxon>
        <taxon>Oceanospirillaceae</taxon>
        <taxon>Marinomonas</taxon>
    </lineage>
</organism>
<feature type="domain" description="Acyltransferase 3" evidence="2">
    <location>
        <begin position="7"/>
        <end position="239"/>
    </location>
</feature>
<feature type="transmembrane region" description="Helical" evidence="1">
    <location>
        <begin position="40"/>
        <end position="63"/>
    </location>
</feature>
<gene>
    <name evidence="3" type="ORF">Ga0061065_105149</name>
</gene>
<sequence length="320" mass="36846">MARSILLDVLRIVAIGLVFVAHFGQVLGHWSGDFFGLKNFYYVSLGGVGVTMFLVLSGILAGLTDLPKQTPYGTYLWKKVLRIYPLYWLSIPVVVVAFVLEGLLLEGEWRYPFPNGLSTDFVGSFTGFYAWFGLWGGPYNPPSWFIALIITLYAMFPLIAFLLRRWPNQTLFGLLLVSLISRWYVGRYGVPFVPNDWWDGVEEWAYRLYGFMPGRPGDWFPLCRVFEFGFGIWLALKLKPTCWLLLNGLPNLLKKPITRLSDLSFALFLIHVPWLFLLSWFMDLGMNVAGSVVIVLLFNSILANYLQRIDQKIPRKRWFL</sequence>
<feature type="transmembrane region" description="Helical" evidence="1">
    <location>
        <begin position="263"/>
        <end position="282"/>
    </location>
</feature>
<keyword evidence="1" id="KW-0812">Transmembrane</keyword>
<dbReference type="GO" id="GO:0016020">
    <property type="term" value="C:membrane"/>
    <property type="evidence" value="ECO:0007669"/>
    <property type="project" value="TreeGrafter"/>
</dbReference>
<dbReference type="Proteomes" id="UP000182769">
    <property type="component" value="Unassembled WGS sequence"/>
</dbReference>
<feature type="transmembrane region" description="Helical" evidence="1">
    <location>
        <begin position="84"/>
        <end position="105"/>
    </location>
</feature>
<dbReference type="OrthoDB" id="9767863at2"/>
<reference evidence="4" key="1">
    <citation type="submission" date="2015-08" db="EMBL/GenBank/DDBJ databases">
        <authorList>
            <person name="Varghese N."/>
        </authorList>
    </citation>
    <scope>NUCLEOTIDE SEQUENCE [LARGE SCALE GENOMIC DNA]</scope>
    <source>
        <strain evidence="4">JCM 18476</strain>
    </source>
</reference>
<evidence type="ECO:0000313" key="3">
    <source>
        <dbReference type="EMBL" id="CUB04057.1"/>
    </source>
</evidence>
<dbReference type="InterPro" id="IPR002656">
    <property type="entry name" value="Acyl_transf_3_dom"/>
</dbReference>
<dbReference type="AlphaFoldDB" id="A0A0K6IL51"/>
<feature type="transmembrane region" description="Helical" evidence="1">
    <location>
        <begin position="9"/>
        <end position="28"/>
    </location>
</feature>
<accession>A0A0K6IL51</accession>
<dbReference type="Pfam" id="PF01757">
    <property type="entry name" value="Acyl_transf_3"/>
    <property type="match status" value="1"/>
</dbReference>
<proteinExistence type="predicted"/>
<dbReference type="PANTHER" id="PTHR23028:SF53">
    <property type="entry name" value="ACYL_TRANSF_3 DOMAIN-CONTAINING PROTEIN"/>
    <property type="match status" value="1"/>
</dbReference>
<feature type="transmembrane region" description="Helical" evidence="1">
    <location>
        <begin position="288"/>
        <end position="306"/>
    </location>
</feature>
<dbReference type="STRING" id="1137284.GCA_001418205_01916"/>
<dbReference type="PANTHER" id="PTHR23028">
    <property type="entry name" value="ACETYLTRANSFERASE"/>
    <property type="match status" value="1"/>
</dbReference>
<evidence type="ECO:0000259" key="2">
    <source>
        <dbReference type="Pfam" id="PF01757"/>
    </source>
</evidence>
<evidence type="ECO:0000256" key="1">
    <source>
        <dbReference type="SAM" id="Phobius"/>
    </source>
</evidence>
<dbReference type="GO" id="GO:0016747">
    <property type="term" value="F:acyltransferase activity, transferring groups other than amino-acyl groups"/>
    <property type="evidence" value="ECO:0007669"/>
    <property type="project" value="InterPro"/>
</dbReference>
<dbReference type="RefSeq" id="WP_055463008.1">
    <property type="nucleotide sequence ID" value="NZ_CYHG01000005.1"/>
</dbReference>
<feature type="transmembrane region" description="Helical" evidence="1">
    <location>
        <begin position="144"/>
        <end position="163"/>
    </location>
</feature>
<keyword evidence="3" id="KW-0012">Acyltransferase</keyword>
<evidence type="ECO:0000313" key="4">
    <source>
        <dbReference type="Proteomes" id="UP000182769"/>
    </source>
</evidence>